<evidence type="ECO:0000256" key="1">
    <source>
        <dbReference type="SAM" id="MobiDB-lite"/>
    </source>
</evidence>
<feature type="region of interest" description="Disordered" evidence="1">
    <location>
        <begin position="1"/>
        <end position="46"/>
    </location>
</feature>
<dbReference type="Proteomes" id="UP000324091">
    <property type="component" value="Chromosome 6"/>
</dbReference>
<sequence length="88" mass="9358">MSRSSEESHSRGGGSDSDLKMASSCNSSPEGGPLPPLHQSRIRQVGIRLHRAARSAEPLQMLIKEPSKALSSVALPSSDMPSCRIGLF</sequence>
<accession>A0A5C6N131</accession>
<feature type="region of interest" description="Disordered" evidence="1">
    <location>
        <begin position="68"/>
        <end position="88"/>
    </location>
</feature>
<proteinExistence type="predicted"/>
<organism evidence="2 3">
    <name type="scientific">Takifugu flavidus</name>
    <name type="common">sansaifugu</name>
    <dbReference type="NCBI Taxonomy" id="433684"/>
    <lineage>
        <taxon>Eukaryota</taxon>
        <taxon>Metazoa</taxon>
        <taxon>Chordata</taxon>
        <taxon>Craniata</taxon>
        <taxon>Vertebrata</taxon>
        <taxon>Euteleostomi</taxon>
        <taxon>Actinopterygii</taxon>
        <taxon>Neopterygii</taxon>
        <taxon>Teleostei</taxon>
        <taxon>Neoteleostei</taxon>
        <taxon>Acanthomorphata</taxon>
        <taxon>Eupercaria</taxon>
        <taxon>Tetraodontiformes</taxon>
        <taxon>Tetradontoidea</taxon>
        <taxon>Tetraodontidae</taxon>
        <taxon>Takifugu</taxon>
    </lineage>
</organism>
<protein>
    <submittedName>
        <fullName evidence="2">Uncharacterized protein</fullName>
    </submittedName>
</protein>
<dbReference type="EMBL" id="RHFK02000019">
    <property type="protein sequence ID" value="TWW59390.1"/>
    <property type="molecule type" value="Genomic_DNA"/>
</dbReference>
<name>A0A5C6N131_9TELE</name>
<evidence type="ECO:0000313" key="3">
    <source>
        <dbReference type="Proteomes" id="UP000324091"/>
    </source>
</evidence>
<evidence type="ECO:0000313" key="2">
    <source>
        <dbReference type="EMBL" id="TWW59390.1"/>
    </source>
</evidence>
<keyword evidence="3" id="KW-1185">Reference proteome</keyword>
<reference evidence="2 3" key="1">
    <citation type="submission" date="2019-04" db="EMBL/GenBank/DDBJ databases">
        <title>Chromosome genome assembly for Takifugu flavidus.</title>
        <authorList>
            <person name="Xiao S."/>
        </authorList>
    </citation>
    <scope>NUCLEOTIDE SEQUENCE [LARGE SCALE GENOMIC DNA]</scope>
    <source>
        <strain evidence="2">HTHZ2018</strain>
        <tissue evidence="2">Muscle</tissue>
    </source>
</reference>
<dbReference type="AlphaFoldDB" id="A0A5C6N131"/>
<comment type="caution">
    <text evidence="2">The sequence shown here is derived from an EMBL/GenBank/DDBJ whole genome shotgun (WGS) entry which is preliminary data.</text>
</comment>
<gene>
    <name evidence="2" type="ORF">D4764_06G0009200</name>
</gene>
<feature type="compositionally biased region" description="Basic and acidic residues" evidence="1">
    <location>
        <begin position="1"/>
        <end position="10"/>
    </location>
</feature>